<proteinExistence type="predicted"/>
<comment type="caution">
    <text evidence="2">The sequence shown here is derived from an EMBL/GenBank/DDBJ whole genome shotgun (WGS) entry which is preliminary data.</text>
</comment>
<feature type="compositionally biased region" description="Basic and acidic residues" evidence="1">
    <location>
        <begin position="340"/>
        <end position="360"/>
    </location>
</feature>
<feature type="region of interest" description="Disordered" evidence="1">
    <location>
        <begin position="550"/>
        <end position="571"/>
    </location>
</feature>
<feature type="region of interest" description="Disordered" evidence="1">
    <location>
        <begin position="24"/>
        <end position="60"/>
    </location>
</feature>
<feature type="compositionally biased region" description="Low complexity" evidence="1">
    <location>
        <begin position="212"/>
        <end position="221"/>
    </location>
</feature>
<feature type="region of interest" description="Disordered" evidence="1">
    <location>
        <begin position="660"/>
        <end position="710"/>
    </location>
</feature>
<feature type="compositionally biased region" description="Basic and acidic residues" evidence="1">
    <location>
        <begin position="227"/>
        <end position="237"/>
    </location>
</feature>
<feature type="compositionally biased region" description="Basic and acidic residues" evidence="1">
    <location>
        <begin position="267"/>
        <end position="289"/>
    </location>
</feature>
<feature type="region of interest" description="Disordered" evidence="1">
    <location>
        <begin position="319"/>
        <end position="386"/>
    </location>
</feature>
<feature type="compositionally biased region" description="Acidic residues" evidence="1">
    <location>
        <begin position="256"/>
        <end position="265"/>
    </location>
</feature>
<evidence type="ECO:0000313" key="2">
    <source>
        <dbReference type="EMBL" id="OIQ74760.1"/>
    </source>
</evidence>
<accession>A0A1J5PV63</accession>
<protein>
    <submittedName>
        <fullName evidence="2">Uncharacterized protein</fullName>
    </submittedName>
</protein>
<dbReference type="AlphaFoldDB" id="A0A1J5PV63"/>
<sequence>MRRERVAARHDAQLRDRIAVVVEHVGQRGNPAQPRGDLRGDHAQPRDAGAEHVHDEGLGQTGKALAGALDGRRVDRQLHAGQLRFVLDATPDRVERVDADAVPERDLDLAGVRRLGVRRRRRRADARVDVRHRGVAQQALRNPLDRGAGVEQRRARWQRERLEQGPFVGQRQEVDRHQRQAGQAEQQHRESQCEAGARGARDPVEQPLVGPLQRAQRALAGAGAGARADEAQAERNQRQRNQQRRQQRDDHRQREGDEEQPDQSADEQQRNVDRDIGQRAGEVGHDDRAQPGADSRPVRVAALPAVMDALEHDDRVVGKQADGDGQCAEGHQVQALAEGVQRRDRDRQRQRDAQRQHDDAAPGAQHPEQQQHREQGAEQQVATEVGADDADQVALVVAAHPVHAVRQRRARALQHGLHRGGDGRGRCPRLLDHGQRDAGPAVEADRVVRRHRRAFDARQRAQRDRAVRGRHRDRVELGDVPRQLADFDRHVVVTQSQIAGWREQHLRPYRALDRVDADVVAPHRVEIGLDPQRFVAGAVDVDELHAGDRAQRRRDVGAHHALHPRRRDAGRNAQRVVGDLVDRVAHDAGGRVRLRRQLRAGAIDGAVDRLQVGLGLAVPAEAHVDLHRAVAHRRAHAVQSAQCQDAAFQRIDEQALELGRGRPRQMRGDADLREVERRQHLDRRVHEGVDRPCQHRAQHQQPQHAAAQQP</sequence>
<feature type="region of interest" description="Disordered" evidence="1">
    <location>
        <begin position="161"/>
        <end position="297"/>
    </location>
</feature>
<dbReference type="EMBL" id="MLJW01002393">
    <property type="protein sequence ID" value="OIQ74760.1"/>
    <property type="molecule type" value="Genomic_DNA"/>
</dbReference>
<feature type="compositionally biased region" description="Basic and acidic residues" evidence="1">
    <location>
        <begin position="666"/>
        <end position="693"/>
    </location>
</feature>
<feature type="compositionally biased region" description="Basic and acidic residues" evidence="1">
    <location>
        <begin position="36"/>
        <end position="57"/>
    </location>
</feature>
<feature type="compositionally biased region" description="Basic and acidic residues" evidence="1">
    <location>
        <begin position="246"/>
        <end position="255"/>
    </location>
</feature>
<reference evidence="2" key="1">
    <citation type="submission" date="2016-10" db="EMBL/GenBank/DDBJ databases">
        <title>Sequence of Gallionella enrichment culture.</title>
        <authorList>
            <person name="Poehlein A."/>
            <person name="Muehling M."/>
            <person name="Daniel R."/>
        </authorList>
    </citation>
    <scope>NUCLEOTIDE SEQUENCE</scope>
</reference>
<feature type="compositionally biased region" description="Low complexity" evidence="1">
    <location>
        <begin position="699"/>
        <end position="710"/>
    </location>
</feature>
<gene>
    <name evidence="2" type="ORF">GALL_435810</name>
</gene>
<name>A0A1J5PV63_9ZZZZ</name>
<evidence type="ECO:0000256" key="1">
    <source>
        <dbReference type="SAM" id="MobiDB-lite"/>
    </source>
</evidence>
<organism evidence="2">
    <name type="scientific">mine drainage metagenome</name>
    <dbReference type="NCBI Taxonomy" id="410659"/>
    <lineage>
        <taxon>unclassified sequences</taxon>
        <taxon>metagenomes</taxon>
        <taxon>ecological metagenomes</taxon>
    </lineage>
</organism>